<evidence type="ECO:0000313" key="1">
    <source>
        <dbReference type="EMBL" id="AFM23156.1"/>
    </source>
</evidence>
<proteinExistence type="predicted"/>
<sequence length="262" mass="30521">MNNESADYMHIEETMPQICASDDDTVAAETIEFYRQAIHTAKQSEVQFLIGGAYAFRCYTGIVRNTKDLDFFIRNTDLDRFLQQFLANGFLVEIAEPQWLAKARKGDLFVDVIYGSMSEVTKVDDRWFERSNRRTILGHVVDICPVEEMIWSKAFVLERDRFDGADISHLLLKCSDEIDWDYLIERFGPNWQMLLMHLVLFRFVYPSKISLVPDRVIRTLMDRFASESALNHDSGLCRGTLVAPSQYRIDVQQWGFKDARFE</sequence>
<dbReference type="SUPFAM" id="SSF81301">
    <property type="entry name" value="Nucleotidyltransferase"/>
    <property type="match status" value="1"/>
</dbReference>
<dbReference type="Gene3D" id="3.30.460.40">
    <property type="match status" value="1"/>
</dbReference>
<evidence type="ECO:0000313" key="2">
    <source>
        <dbReference type="Proteomes" id="UP000006055"/>
    </source>
</evidence>
<keyword evidence="2" id="KW-1185">Reference proteome</keyword>
<name>I4C0R5_DESTA</name>
<dbReference type="OrthoDB" id="9782533at2"/>
<reference evidence="2" key="1">
    <citation type="submission" date="2012-06" db="EMBL/GenBank/DDBJ databases">
        <title>Complete sequence of chromosome of Desulfomonile tiedjei DSM 6799.</title>
        <authorList>
            <person name="Lucas S."/>
            <person name="Copeland A."/>
            <person name="Lapidus A."/>
            <person name="Glavina del Rio T."/>
            <person name="Dalin E."/>
            <person name="Tice H."/>
            <person name="Bruce D."/>
            <person name="Goodwin L."/>
            <person name="Pitluck S."/>
            <person name="Peters L."/>
            <person name="Ovchinnikova G."/>
            <person name="Zeytun A."/>
            <person name="Lu M."/>
            <person name="Kyrpides N."/>
            <person name="Mavromatis K."/>
            <person name="Ivanova N."/>
            <person name="Brettin T."/>
            <person name="Detter J.C."/>
            <person name="Han C."/>
            <person name="Larimer F."/>
            <person name="Land M."/>
            <person name="Hauser L."/>
            <person name="Markowitz V."/>
            <person name="Cheng J.-F."/>
            <person name="Hugenholtz P."/>
            <person name="Woyke T."/>
            <person name="Wu D."/>
            <person name="Spring S."/>
            <person name="Schroeder M."/>
            <person name="Brambilla E."/>
            <person name="Klenk H.-P."/>
            <person name="Eisen J.A."/>
        </authorList>
    </citation>
    <scope>NUCLEOTIDE SEQUENCE [LARGE SCALE GENOMIC DNA]</scope>
    <source>
        <strain evidence="2">ATCC 49306 / DSM 6799 / DCB-1</strain>
    </source>
</reference>
<dbReference type="STRING" id="706587.Desti_0421"/>
<dbReference type="Proteomes" id="UP000006055">
    <property type="component" value="Chromosome"/>
</dbReference>
<gene>
    <name evidence="1" type="ordered locus">Desti_0421</name>
</gene>
<organism evidence="1 2">
    <name type="scientific">Desulfomonile tiedjei (strain ATCC 49306 / DSM 6799 / DCB-1)</name>
    <dbReference type="NCBI Taxonomy" id="706587"/>
    <lineage>
        <taxon>Bacteria</taxon>
        <taxon>Pseudomonadati</taxon>
        <taxon>Thermodesulfobacteriota</taxon>
        <taxon>Desulfomonilia</taxon>
        <taxon>Desulfomonilales</taxon>
        <taxon>Desulfomonilaceae</taxon>
        <taxon>Desulfomonile</taxon>
    </lineage>
</organism>
<dbReference type="eggNOG" id="COG4914">
    <property type="taxonomic scope" value="Bacteria"/>
</dbReference>
<evidence type="ECO:0008006" key="3">
    <source>
        <dbReference type="Google" id="ProtNLM"/>
    </source>
</evidence>
<dbReference type="AlphaFoldDB" id="I4C0R5"/>
<dbReference type="PATRIC" id="fig|706587.4.peg.478"/>
<dbReference type="HOGENOM" id="CLU_070788_0_0_7"/>
<dbReference type="KEGG" id="dti:Desti_0421"/>
<dbReference type="InterPro" id="IPR043519">
    <property type="entry name" value="NT_sf"/>
</dbReference>
<accession>I4C0R5</accession>
<dbReference type="RefSeq" id="WP_014808315.1">
    <property type="nucleotide sequence ID" value="NC_018025.1"/>
</dbReference>
<protein>
    <recommendedName>
        <fullName evidence="3">Nucleotidyltransferase family protein</fullName>
    </recommendedName>
</protein>
<dbReference type="EMBL" id="CP003360">
    <property type="protein sequence ID" value="AFM23156.1"/>
    <property type="molecule type" value="Genomic_DNA"/>
</dbReference>